<dbReference type="OrthoDB" id="9812600at2"/>
<dbReference type="InterPro" id="IPR006342">
    <property type="entry name" value="FkbM_mtfrase"/>
</dbReference>
<dbReference type="AlphaFoldDB" id="A0A2S1LCL3"/>
<evidence type="ECO:0000259" key="1">
    <source>
        <dbReference type="Pfam" id="PF05050"/>
    </source>
</evidence>
<organism evidence="2 3">
    <name type="scientific">Flavobacterium faecale</name>
    <dbReference type="NCBI Taxonomy" id="1355330"/>
    <lineage>
        <taxon>Bacteria</taxon>
        <taxon>Pseudomonadati</taxon>
        <taxon>Bacteroidota</taxon>
        <taxon>Flavobacteriia</taxon>
        <taxon>Flavobacteriales</taxon>
        <taxon>Flavobacteriaceae</taxon>
        <taxon>Flavobacterium</taxon>
    </lineage>
</organism>
<accession>A0A2S1LCL3</accession>
<dbReference type="Proteomes" id="UP000244527">
    <property type="component" value="Chromosome"/>
</dbReference>
<dbReference type="InterPro" id="IPR029063">
    <property type="entry name" value="SAM-dependent_MTases_sf"/>
</dbReference>
<reference evidence="2 3" key="1">
    <citation type="submission" date="2017-04" db="EMBL/GenBank/DDBJ databases">
        <title>Compelte genome sequence of WV33.</title>
        <authorList>
            <person name="Lee P.C."/>
        </authorList>
    </citation>
    <scope>NUCLEOTIDE SEQUENCE [LARGE SCALE GENOMIC DNA]</scope>
    <source>
        <strain evidence="2 3">WV33</strain>
    </source>
</reference>
<dbReference type="Pfam" id="PF05050">
    <property type="entry name" value="Methyltransf_21"/>
    <property type="match status" value="1"/>
</dbReference>
<keyword evidence="3" id="KW-1185">Reference proteome</keyword>
<proteinExistence type="predicted"/>
<dbReference type="RefSeq" id="WP_108740412.1">
    <property type="nucleotide sequence ID" value="NZ_CP020918.1"/>
</dbReference>
<dbReference type="KEGG" id="ffa:FFWV33_07960"/>
<name>A0A2S1LCL3_9FLAO</name>
<evidence type="ECO:0000313" key="2">
    <source>
        <dbReference type="EMBL" id="AWG21474.1"/>
    </source>
</evidence>
<dbReference type="NCBIfam" id="TIGR01444">
    <property type="entry name" value="fkbM_fam"/>
    <property type="match status" value="1"/>
</dbReference>
<gene>
    <name evidence="2" type="ORF">FFWV33_07960</name>
</gene>
<dbReference type="InterPro" id="IPR052514">
    <property type="entry name" value="SAM-dependent_MTase"/>
</dbReference>
<sequence>MKVNYICNKLHARITAFRAHPLTRGNVVGALYRYISFNTIQSLSPRPRIYKWIGNLRFYAQKGDAGIVANIYFKLFDYEDSMFLMDHLKPDDLFVDVGANVGHFSLLAAGVCGANVMAFEPIPTTFLKLKKNSELNALETKVSLFNLGLGDRNDILKFTKNRDVMNAVALEHELDVLNAQVRTLDELLTGKTPTFLKIDVEGFEFNVLKGALKTLNSASLKYIIIELNSSSLRYGYSSKEIFDYLTLFNFVPITYDISTKEVIKQKSFNTEKFNTIFMKQND</sequence>
<dbReference type="PANTHER" id="PTHR34203:SF15">
    <property type="entry name" value="SLL1173 PROTEIN"/>
    <property type="match status" value="1"/>
</dbReference>
<dbReference type="SUPFAM" id="SSF53335">
    <property type="entry name" value="S-adenosyl-L-methionine-dependent methyltransferases"/>
    <property type="match status" value="1"/>
</dbReference>
<dbReference type="Gene3D" id="3.40.50.150">
    <property type="entry name" value="Vaccinia Virus protein VP39"/>
    <property type="match status" value="1"/>
</dbReference>
<protein>
    <recommendedName>
        <fullName evidence="1">Methyltransferase FkbM domain-containing protein</fullName>
    </recommendedName>
</protein>
<evidence type="ECO:0000313" key="3">
    <source>
        <dbReference type="Proteomes" id="UP000244527"/>
    </source>
</evidence>
<dbReference type="EMBL" id="CP020918">
    <property type="protein sequence ID" value="AWG21474.1"/>
    <property type="molecule type" value="Genomic_DNA"/>
</dbReference>
<feature type="domain" description="Methyltransferase FkbM" evidence="1">
    <location>
        <begin position="96"/>
        <end position="250"/>
    </location>
</feature>
<dbReference type="PANTHER" id="PTHR34203">
    <property type="entry name" value="METHYLTRANSFERASE, FKBM FAMILY PROTEIN"/>
    <property type="match status" value="1"/>
</dbReference>